<keyword evidence="2 5" id="KW-0808">Transferase</keyword>
<dbReference type="SUPFAM" id="SSF53335">
    <property type="entry name" value="S-adenosyl-L-methionine-dependent methyltransferases"/>
    <property type="match status" value="1"/>
</dbReference>
<dbReference type="InterPro" id="IPR041698">
    <property type="entry name" value="Methyltransf_25"/>
</dbReference>
<evidence type="ECO:0000313" key="6">
    <source>
        <dbReference type="Proteomes" id="UP000275048"/>
    </source>
</evidence>
<dbReference type="OrthoDB" id="9786503at2"/>
<dbReference type="Gene3D" id="3.40.50.150">
    <property type="entry name" value="Vaccinia Virus protein VP39"/>
    <property type="match status" value="1"/>
</dbReference>
<dbReference type="InterPro" id="IPR029063">
    <property type="entry name" value="SAM-dependent_MTases_sf"/>
</dbReference>
<keyword evidence="1 5" id="KW-0489">Methyltransferase</keyword>
<dbReference type="GO" id="GO:0008168">
    <property type="term" value="F:methyltransferase activity"/>
    <property type="evidence" value="ECO:0007669"/>
    <property type="project" value="UniProtKB-KW"/>
</dbReference>
<dbReference type="CDD" id="cd02440">
    <property type="entry name" value="AdoMet_MTases"/>
    <property type="match status" value="1"/>
</dbReference>
<protein>
    <submittedName>
        <fullName evidence="5">Class I SAM-dependent methyltransferase</fullName>
    </submittedName>
</protein>
<name>A0A3M8ACF7_9MICO</name>
<gene>
    <name evidence="5" type="ORF">EDM22_10690</name>
</gene>
<dbReference type="GO" id="GO:0032259">
    <property type="term" value="P:methylation"/>
    <property type="evidence" value="ECO:0007669"/>
    <property type="project" value="UniProtKB-KW"/>
</dbReference>
<dbReference type="PANTHER" id="PTHR43464">
    <property type="entry name" value="METHYLTRANSFERASE"/>
    <property type="match status" value="1"/>
</dbReference>
<evidence type="ECO:0000256" key="1">
    <source>
        <dbReference type="ARBA" id="ARBA00022603"/>
    </source>
</evidence>
<accession>A0A3M8ACF7</accession>
<dbReference type="RefSeq" id="WP_122937037.1">
    <property type="nucleotide sequence ID" value="NZ_JBHSNT010000060.1"/>
</dbReference>
<dbReference type="PANTHER" id="PTHR43464:SF19">
    <property type="entry name" value="UBIQUINONE BIOSYNTHESIS O-METHYLTRANSFERASE, MITOCHONDRIAL"/>
    <property type="match status" value="1"/>
</dbReference>
<dbReference type="Proteomes" id="UP000275048">
    <property type="component" value="Unassembled WGS sequence"/>
</dbReference>
<organism evidence="5 6">
    <name type="scientific">Agromyces tardus</name>
    <dbReference type="NCBI Taxonomy" id="2583849"/>
    <lineage>
        <taxon>Bacteria</taxon>
        <taxon>Bacillati</taxon>
        <taxon>Actinomycetota</taxon>
        <taxon>Actinomycetes</taxon>
        <taxon>Micrococcales</taxon>
        <taxon>Microbacteriaceae</taxon>
        <taxon>Agromyces</taxon>
    </lineage>
</organism>
<reference evidence="5 6" key="1">
    <citation type="submission" date="2018-10" db="EMBL/GenBank/DDBJ databases">
        <title>Isolation, diversity and antibacterial activity of antinobacteria from the wheat rhizosphere soil.</title>
        <authorList>
            <person name="Sun T."/>
        </authorList>
    </citation>
    <scope>NUCLEOTIDE SEQUENCE [LARGE SCALE GENOMIC DNA]</scope>
    <source>
        <strain evidence="5 6">SJ-23</strain>
    </source>
</reference>
<evidence type="ECO:0000259" key="4">
    <source>
        <dbReference type="Pfam" id="PF13649"/>
    </source>
</evidence>
<sequence length="217" mass="22886">MTSAAGGPDAEAWDSRYRAAADAGGRTWSVEPHRELQRVAGGLATGRALDLACGDGRNATWLARHGWSVTAVDFSAEALDLARSHAPEGVDWVLADVAAWEPAQRFDLIVVTYLQLPAEPMTAVLARAAGWLEPGGTLLVISHDVENLAAGAPGPRNPVVLHTPELLRSAVAGLRVLTAERYHRDGRADPEGPGDDPAIAVDTLLVAVRPPTEPAHP</sequence>
<proteinExistence type="predicted"/>
<comment type="caution">
    <text evidence="5">The sequence shown here is derived from an EMBL/GenBank/DDBJ whole genome shotgun (WGS) entry which is preliminary data.</text>
</comment>
<dbReference type="EMBL" id="RHHB01000018">
    <property type="protein sequence ID" value="RNB48802.1"/>
    <property type="molecule type" value="Genomic_DNA"/>
</dbReference>
<feature type="domain" description="Methyltransferase" evidence="4">
    <location>
        <begin position="49"/>
        <end position="136"/>
    </location>
</feature>
<evidence type="ECO:0000256" key="3">
    <source>
        <dbReference type="ARBA" id="ARBA00022691"/>
    </source>
</evidence>
<evidence type="ECO:0000313" key="5">
    <source>
        <dbReference type="EMBL" id="RNB48802.1"/>
    </source>
</evidence>
<dbReference type="Pfam" id="PF13649">
    <property type="entry name" value="Methyltransf_25"/>
    <property type="match status" value="1"/>
</dbReference>
<evidence type="ECO:0000256" key="2">
    <source>
        <dbReference type="ARBA" id="ARBA00022679"/>
    </source>
</evidence>
<dbReference type="AlphaFoldDB" id="A0A3M8ACF7"/>
<keyword evidence="6" id="KW-1185">Reference proteome</keyword>
<keyword evidence="3" id="KW-0949">S-adenosyl-L-methionine</keyword>